<evidence type="ECO:0000313" key="1">
    <source>
        <dbReference type="EMBL" id="RAL25805.1"/>
    </source>
</evidence>
<dbReference type="Proteomes" id="UP000251213">
    <property type="component" value="Unassembled WGS sequence"/>
</dbReference>
<keyword evidence="2" id="KW-1185">Reference proteome</keyword>
<reference evidence="1 2" key="1">
    <citation type="submission" date="2018-06" db="EMBL/GenBank/DDBJ databases">
        <title>Thermoflavimicrobium daqus sp. nov., a thermophilic microbe isolated from Moutai-flavour Daqu.</title>
        <authorList>
            <person name="Wang X."/>
            <person name="Zhou H."/>
        </authorList>
    </citation>
    <scope>NUCLEOTIDE SEQUENCE [LARGE SCALE GENOMIC DNA]</scope>
    <source>
        <strain evidence="1 2">FBKL4.011</strain>
    </source>
</reference>
<dbReference type="InterPro" id="IPR011004">
    <property type="entry name" value="Trimer_LpxA-like_sf"/>
</dbReference>
<comment type="caution">
    <text evidence="1">The sequence shown here is derived from an EMBL/GenBank/DDBJ whole genome shotgun (WGS) entry which is preliminary data.</text>
</comment>
<dbReference type="PANTHER" id="PTHR43360:SF1">
    <property type="entry name" value="CARBOXYSOME ASSEMBLY PROTEIN CCMM"/>
    <property type="match status" value="1"/>
</dbReference>
<proteinExistence type="predicted"/>
<dbReference type="Gene3D" id="2.160.10.10">
    <property type="entry name" value="Hexapeptide repeat proteins"/>
    <property type="match status" value="1"/>
</dbReference>
<reference evidence="1 2" key="2">
    <citation type="submission" date="2018-06" db="EMBL/GenBank/DDBJ databases">
        <authorList>
            <person name="Zhirakovskaya E."/>
        </authorList>
    </citation>
    <scope>NUCLEOTIDE SEQUENCE [LARGE SCALE GENOMIC DNA]</scope>
    <source>
        <strain evidence="1 2">FBKL4.011</strain>
    </source>
</reference>
<accession>A0A364K669</accession>
<sequence length="206" mass="22754">MIGKHSLHSILFHNPPVREAPFPTYPTISRKAVIGSNSVIIGDIRIAKDVFIGFHNVLRADASPPFYIGPRTNIQDFVIMHCHPGESICLNNEAVGVYIEGDVSVLHHAAVHGPLFIGHNTLIGQHASIYGATIGCNCVIMHGAVITNHVKIADNRFVAPGQSVYTQRQADDLPEVPQKYKNLNPQIVDYYYRLGKSYHKNTPLTL</sequence>
<name>A0A364K669_9BACL</name>
<evidence type="ECO:0000313" key="2">
    <source>
        <dbReference type="Proteomes" id="UP000251213"/>
    </source>
</evidence>
<dbReference type="AlphaFoldDB" id="A0A364K669"/>
<dbReference type="PANTHER" id="PTHR43360">
    <property type="entry name" value="CARBON DIOXIDE CONCENTRATING MECHANISM PROTEIN CCMM"/>
    <property type="match status" value="1"/>
</dbReference>
<dbReference type="EMBL" id="QJKK01000003">
    <property type="protein sequence ID" value="RAL25805.1"/>
    <property type="molecule type" value="Genomic_DNA"/>
</dbReference>
<organism evidence="1 2">
    <name type="scientific">Thermoflavimicrobium daqui</name>
    <dbReference type="NCBI Taxonomy" id="2137476"/>
    <lineage>
        <taxon>Bacteria</taxon>
        <taxon>Bacillati</taxon>
        <taxon>Bacillota</taxon>
        <taxon>Bacilli</taxon>
        <taxon>Bacillales</taxon>
        <taxon>Thermoactinomycetaceae</taxon>
        <taxon>Thermoflavimicrobium</taxon>
    </lineage>
</organism>
<gene>
    <name evidence="1" type="ORF">DL897_06940</name>
</gene>
<dbReference type="OrthoDB" id="9803036at2"/>
<dbReference type="InterPro" id="IPR052265">
    <property type="entry name" value="Gamma-CA"/>
</dbReference>
<dbReference type="SUPFAM" id="SSF51161">
    <property type="entry name" value="Trimeric LpxA-like enzymes"/>
    <property type="match status" value="1"/>
</dbReference>
<protein>
    <submittedName>
        <fullName evidence="1">Carbonate dehydratase</fullName>
    </submittedName>
</protein>
<dbReference type="RefSeq" id="WP_113658419.1">
    <property type="nucleotide sequence ID" value="NZ_KZ845665.1"/>
</dbReference>